<reference evidence="1 2" key="1">
    <citation type="journal article" date="2013" name="PLoS Genet.">
        <title>Genomic mechanisms accounting for the adaptation to parasitism in nematode-trapping fungi.</title>
        <authorList>
            <person name="Meerupati T."/>
            <person name="Andersson K.M."/>
            <person name="Friman E."/>
            <person name="Kumar D."/>
            <person name="Tunlid A."/>
            <person name="Ahren D."/>
        </authorList>
    </citation>
    <scope>NUCLEOTIDE SEQUENCE [LARGE SCALE GENOMIC DNA]</scope>
    <source>
        <strain evidence="1 2">CBS 200.50</strain>
    </source>
</reference>
<dbReference type="OMA" id="AFDAGWP"/>
<dbReference type="PANTHER" id="PTHR10957">
    <property type="entry name" value="RAP1 GTPASE-GDP DISSOCIATION STIMULATOR 1"/>
    <property type="match status" value="1"/>
</dbReference>
<organism evidence="1 2">
    <name type="scientific">Dactylellina haptotyla (strain CBS 200.50)</name>
    <name type="common">Nematode-trapping fungus</name>
    <name type="synonym">Monacrosporium haptotylum</name>
    <dbReference type="NCBI Taxonomy" id="1284197"/>
    <lineage>
        <taxon>Eukaryota</taxon>
        <taxon>Fungi</taxon>
        <taxon>Dikarya</taxon>
        <taxon>Ascomycota</taxon>
        <taxon>Pezizomycotina</taxon>
        <taxon>Orbiliomycetes</taxon>
        <taxon>Orbiliales</taxon>
        <taxon>Orbiliaceae</taxon>
        <taxon>Dactylellina</taxon>
    </lineage>
</organism>
<dbReference type="HOGENOM" id="CLU_550964_0_0_1"/>
<comment type="caution">
    <text evidence="1">The sequence shown here is derived from an EMBL/GenBank/DDBJ whole genome shotgun (WGS) entry which is preliminary data.</text>
</comment>
<protein>
    <submittedName>
        <fullName evidence="1">Uncharacterized protein</fullName>
    </submittedName>
</protein>
<dbReference type="STRING" id="1284197.S8AH24"/>
<evidence type="ECO:0000313" key="2">
    <source>
        <dbReference type="Proteomes" id="UP000015100"/>
    </source>
</evidence>
<dbReference type="OrthoDB" id="26149at2759"/>
<dbReference type="InterPro" id="IPR011989">
    <property type="entry name" value="ARM-like"/>
</dbReference>
<dbReference type="Gene3D" id="1.25.10.10">
    <property type="entry name" value="Leucine-rich Repeat Variant"/>
    <property type="match status" value="1"/>
</dbReference>
<accession>S8AH24</accession>
<dbReference type="Proteomes" id="UP000015100">
    <property type="component" value="Unassembled WGS sequence"/>
</dbReference>
<sequence>MSDLVAVFKESYQSSSFVAEYAVKCLELLLHIDKESGDLPEDIITFLVVFGNSSSLEFNTFQSAMNCISKLINLEPTKLFLSRSTSLEKTFELMGRLQYWEDNVKVSEQSIVDVDDQEDALQFIRNCRNILIAVITDISASDSFREIYSTESELIKLMVHWLSLNDLNLLTCAALVLGNVARSAESCKVLTTCYTIHLSLVKILEDQSQIGALHAAGGALRNILIGLPGLREDIVAAGVLAHCQKFYLASVMIEVQHMGLSLARILIANSIENVAMILKPLESESDVSPMTQILDLYEGNTELPIRTEIGRIVVSILREIAKCSDQDSRKPYLRTIIIGMCPRFVEPIIQITIQDKWPVVASEGWFAMALFARTIEGANALADIKFPKEFYKLIRSSMSATVATLEEKSIIQTDPMTAMRGESKTELGGNTEIAANRHQKDRDNIYIFLSEFLRNNTSSVYNTRKRIFEKLREGELVADEDIDQLLSINMPRLDE</sequence>
<dbReference type="SUPFAM" id="SSF48371">
    <property type="entry name" value="ARM repeat"/>
    <property type="match status" value="1"/>
</dbReference>
<dbReference type="InterPro" id="IPR040144">
    <property type="entry name" value="RAP1GDS1"/>
</dbReference>
<dbReference type="InterPro" id="IPR016024">
    <property type="entry name" value="ARM-type_fold"/>
</dbReference>
<evidence type="ECO:0000313" key="1">
    <source>
        <dbReference type="EMBL" id="EPS40456.1"/>
    </source>
</evidence>
<reference evidence="2" key="2">
    <citation type="submission" date="2013-04" db="EMBL/GenBank/DDBJ databases">
        <title>Genomic mechanisms accounting for the adaptation to parasitism in nematode-trapping fungi.</title>
        <authorList>
            <person name="Ahren D.G."/>
        </authorList>
    </citation>
    <scope>NUCLEOTIDE SEQUENCE [LARGE SCALE GENOMIC DNA]</scope>
    <source>
        <strain evidence="2">CBS 200.50</strain>
    </source>
</reference>
<dbReference type="AlphaFoldDB" id="S8AH24"/>
<dbReference type="GO" id="GO:0005085">
    <property type="term" value="F:guanyl-nucleotide exchange factor activity"/>
    <property type="evidence" value="ECO:0007669"/>
    <property type="project" value="InterPro"/>
</dbReference>
<proteinExistence type="predicted"/>
<name>S8AH24_DACHA</name>
<dbReference type="EMBL" id="AQGS01000368">
    <property type="protein sequence ID" value="EPS40456.1"/>
    <property type="molecule type" value="Genomic_DNA"/>
</dbReference>
<dbReference type="eggNOG" id="ENOG502S3FT">
    <property type="taxonomic scope" value="Eukaryota"/>
</dbReference>
<keyword evidence="2" id="KW-1185">Reference proteome</keyword>
<gene>
    <name evidence="1" type="ORF">H072_5709</name>
</gene>